<dbReference type="PANTHER" id="PTHR15454">
    <property type="entry name" value="NISCHARIN RELATED"/>
    <property type="match status" value="1"/>
</dbReference>
<feature type="coiled-coil region" evidence="3">
    <location>
        <begin position="1403"/>
        <end position="1430"/>
    </location>
</feature>
<feature type="compositionally biased region" description="Polar residues" evidence="4">
    <location>
        <begin position="636"/>
        <end position="646"/>
    </location>
</feature>
<proteinExistence type="predicted"/>
<dbReference type="EMBL" id="CALQ01001013">
    <property type="protein sequence ID" value="CCM16139.1"/>
    <property type="molecule type" value="Genomic_DNA"/>
</dbReference>
<dbReference type="Gene3D" id="3.80.10.10">
    <property type="entry name" value="Ribonuclease Inhibitor"/>
    <property type="match status" value="1"/>
</dbReference>
<evidence type="ECO:0000256" key="4">
    <source>
        <dbReference type="SAM" id="MobiDB-lite"/>
    </source>
</evidence>
<feature type="compositionally biased region" description="Polar residues" evidence="4">
    <location>
        <begin position="701"/>
        <end position="715"/>
    </location>
</feature>
<keyword evidence="2" id="KW-0677">Repeat</keyword>
<feature type="region of interest" description="Disordered" evidence="4">
    <location>
        <begin position="1096"/>
        <end position="1118"/>
    </location>
</feature>
<evidence type="ECO:0000256" key="1">
    <source>
        <dbReference type="ARBA" id="ARBA00022614"/>
    </source>
</evidence>
<feature type="region of interest" description="Disordered" evidence="4">
    <location>
        <begin position="59"/>
        <end position="117"/>
    </location>
</feature>
<dbReference type="SMART" id="SM00369">
    <property type="entry name" value="LRR_TYP"/>
    <property type="match status" value="4"/>
</dbReference>
<dbReference type="GO" id="GO:0005737">
    <property type="term" value="C:cytoplasm"/>
    <property type="evidence" value="ECO:0007669"/>
    <property type="project" value="TreeGrafter"/>
</dbReference>
<name>A0A1E1IY50_LEIGU</name>
<dbReference type="SUPFAM" id="SSF52058">
    <property type="entry name" value="L domain-like"/>
    <property type="match status" value="1"/>
</dbReference>
<organism evidence="5">
    <name type="scientific">Leishmania guyanensis</name>
    <dbReference type="NCBI Taxonomy" id="5670"/>
    <lineage>
        <taxon>Eukaryota</taxon>
        <taxon>Discoba</taxon>
        <taxon>Euglenozoa</taxon>
        <taxon>Kinetoplastea</taxon>
        <taxon>Metakinetoplastina</taxon>
        <taxon>Trypanosomatida</taxon>
        <taxon>Trypanosomatidae</taxon>
        <taxon>Leishmaniinae</taxon>
        <taxon>Leishmania</taxon>
        <taxon>Leishmania guyanensis species complex</taxon>
    </lineage>
</organism>
<evidence type="ECO:0000256" key="3">
    <source>
        <dbReference type="SAM" id="Coils"/>
    </source>
</evidence>
<feature type="region of interest" description="Disordered" evidence="4">
    <location>
        <begin position="613"/>
        <end position="682"/>
    </location>
</feature>
<gene>
    <name evidence="5" type="primary">LgM4147LRVhigh.25.01220.00920</name>
    <name evidence="5" type="ORF">BN36_2536470</name>
</gene>
<dbReference type="PANTHER" id="PTHR15454:SF56">
    <property type="entry name" value="PROTEIN PHOSPHATASE 1 REGULATORY SUBUNIT 7-RELATED"/>
    <property type="match status" value="1"/>
</dbReference>
<feature type="region of interest" description="Disordered" evidence="4">
    <location>
        <begin position="1045"/>
        <end position="1077"/>
    </location>
</feature>
<evidence type="ECO:0008006" key="6">
    <source>
        <dbReference type="Google" id="ProtNLM"/>
    </source>
</evidence>
<dbReference type="PROSITE" id="PS51450">
    <property type="entry name" value="LRR"/>
    <property type="match status" value="2"/>
</dbReference>
<dbReference type="InterPro" id="IPR003591">
    <property type="entry name" value="Leu-rich_rpt_typical-subtyp"/>
</dbReference>
<feature type="region of interest" description="Disordered" evidence="4">
    <location>
        <begin position="460"/>
        <end position="591"/>
    </location>
</feature>
<sequence>MKSQPYHISPRKLSTSPSRAATPAALAIFSTPLPPRQSIVHGPLSTTTVITTIVEGEAAADKNSEHRHPHSGGSTTAPRSMRDRGNGSAPRQSTRRLQPLPQHSRRAASATNVKDEKDLRELRQTRSLFLCGRGLLSLRHIQHLPDMLSLRFLSVHMNSIKVLESGCLRTLRHLVELDLSANELREIPLGCWDGLGRLERLNLSSNRLTRLGPTAFGSLASLQWLSLGFNSISDVVGLRSVPVHAPLTYVDLCANRIATLDEVIDALTPHRAHLQELRLESPSSMTTAAVDGGAFSPSATTNASLNDSQGGVPDYWPIKENPCCLSPGSVMQGASGGRVEGSSCAASGQGNSRVSGAACSSPVTTGYVERLLSYFPRLLVVNGVSYGVDPLQALRQQRQSQEQEGLQGEEANAVGVAVAVADASPHALRCNADKSPQAGAERLDEDTPVSDAFARLLRKPLPHLRRSSSSSSRSQSSASFEEPKKQYRNRSHRRTSSRHRTRSLSHRRSRVTSSSSSSPQESPRHGHRAAVAPTSAPQAKQDPQAPPYSTGVPAPQKASEMDEESVVAAGAPGKKRASLRHGQWAAAAKPRRASLRRRLSSNALSYATSPLSVTASFPSAVSPSTPQEHARERKPQTSVSPSTTATPHMRKLRFEPTSVTPTTEASRTPSATPLTEQLMPSGGKSADLATLLGYPSPAGVTDTSDVSPPTATTHGQCEHCDGDGESGSKGLSVATTTDGGAVTPVTSKDWATHGLLSPLVGTASAVALRWKPKQVSRGTCTEQDTETLATVSCDAELAAKVEQLQAQLALRNTTISDLRRHLDLTRTQYVEGQREAQQRQQQLRSQVSALKDELARRSEEATILQRKQQAQLNRAVDFVKAEWGRRLEVAEQHSVEALAEAAGAWEERLARAAEENLHVQQTVTVKSAQLATLERQTHAMEAEMQAMRGSAVMQRRHGAARTELLLAEAEKRRSLEAAAATTAVQLCHSFCNAAVRLHVEALREADRGRQWAEAALREQQATWRTQVSAYEDAMRHAASEVHSAVMGKHGAAHLPPLPPTCKSPARPEAPPLSLAPVPSPTLTGVAAPQLELLELSGDSSDNKATCAQEDANEKDDKRARTQLRVERAAADDSALVSTPTTGSLLATQGEDSSRAAAAAAACGAASDALRQVTGVDANDTLTRYWRNACARIEAQLHRVGAALNVATCTQQSMAAENTRLLSHVEALEAEKEALAALRSTSGVAVQERDNLLRTLHTLRADMEKKDAALDALEAEAHAKLNEKRHRIVELEDTVEALTMQQTRATEEHASMRGQLEAARATVERLQQELADARERRRAMTQQQAEQVPDLERKQRELSELLATRNAESHQHQLEKKMLVHTLTIARQQLVRLYESHQHLSSEHTSAKEQVTRLQTKLDAAQRQLHDVQEATLAKQKATLEVLSHLMTNNAL</sequence>
<evidence type="ECO:0000256" key="2">
    <source>
        <dbReference type="ARBA" id="ARBA00022737"/>
    </source>
</evidence>
<accession>A0A1E1IY50</accession>
<keyword evidence="3" id="KW-0175">Coiled coil</keyword>
<feature type="compositionally biased region" description="Polar residues" evidence="4">
    <location>
        <begin position="657"/>
        <end position="675"/>
    </location>
</feature>
<feature type="compositionally biased region" description="Polar residues" evidence="4">
    <location>
        <begin position="613"/>
        <end position="627"/>
    </location>
</feature>
<keyword evidence="1" id="KW-0433">Leucine-rich repeat</keyword>
<protein>
    <recommendedName>
        <fullName evidence="6">Leucine-rich repeat protein</fullName>
    </recommendedName>
</protein>
<feature type="coiled-coil region" evidence="3">
    <location>
        <begin position="895"/>
        <end position="950"/>
    </location>
</feature>
<dbReference type="InterPro" id="IPR032675">
    <property type="entry name" value="LRR_dom_sf"/>
</dbReference>
<dbReference type="InterPro" id="IPR001611">
    <property type="entry name" value="Leu-rich_rpt"/>
</dbReference>
<dbReference type="Pfam" id="PF13855">
    <property type="entry name" value="LRR_8"/>
    <property type="match status" value="1"/>
</dbReference>
<feature type="region of interest" description="Disordered" evidence="4">
    <location>
        <begin position="336"/>
        <end position="359"/>
    </location>
</feature>
<feature type="region of interest" description="Disordered" evidence="4">
    <location>
        <begin position="700"/>
        <end position="736"/>
    </location>
</feature>
<feature type="compositionally biased region" description="Low complexity" evidence="4">
    <location>
        <begin position="467"/>
        <end position="479"/>
    </location>
</feature>
<feature type="coiled-coil region" evidence="3">
    <location>
        <begin position="833"/>
        <end position="867"/>
    </location>
</feature>
<evidence type="ECO:0000313" key="5">
    <source>
        <dbReference type="EMBL" id="CCM16139.1"/>
    </source>
</evidence>
<reference evidence="5" key="1">
    <citation type="submission" date="2012-08" db="EMBL/GenBank/DDBJ databases">
        <title>Comparative genomics of metastatic and non-metastatic Leishmania guyanensis provides insights into polygenic factors involved in Leishmania RNA virus infection.</title>
        <authorList>
            <person name="Smith D."/>
            <person name="Hertz-Fowler C."/>
            <person name="Martin R."/>
            <person name="Dickens N."/>
            <person name="Fasel N."/>
            <person name="Falquet L."/>
            <person name="Beverley S."/>
            <person name="Zangger H."/>
            <person name="Calderon-Copete S."/>
            <person name="Mottram J."/>
            <person name="Xenarios I."/>
        </authorList>
    </citation>
    <scope>NUCLEOTIDE SEQUENCE</scope>
    <source>
        <strain evidence="5">MHOM/BR/75/M4147/SSU:IR2SAT-LUC</strain>
    </source>
</reference>
<feature type="compositionally biased region" description="Basic residues" evidence="4">
    <location>
        <begin position="486"/>
        <end position="510"/>
    </location>
</feature>
<feature type="region of interest" description="Disordered" evidence="4">
    <location>
        <begin position="1"/>
        <end position="20"/>
    </location>
</feature>
<feature type="coiled-coil region" evidence="3">
    <location>
        <begin position="1255"/>
        <end position="1370"/>
    </location>
</feature>
<feature type="compositionally biased region" description="Polar residues" evidence="4">
    <location>
        <begin position="344"/>
        <end position="354"/>
    </location>
</feature>